<feature type="domain" description="Nitrite/sulphite reductase 4Fe-4S" evidence="11">
    <location>
        <begin position="505"/>
        <end position="598"/>
    </location>
</feature>
<evidence type="ECO:0000256" key="1">
    <source>
        <dbReference type="ARBA" id="ARBA00001929"/>
    </source>
</evidence>
<evidence type="ECO:0000256" key="7">
    <source>
        <dbReference type="ARBA" id="ARBA00023002"/>
    </source>
</evidence>
<comment type="similarity">
    <text evidence="3">Belongs to the nitrite and sulfite reductase 4Fe-4S domain family.</text>
</comment>
<gene>
    <name evidence="13" type="primary">cysI</name>
    <name evidence="13" type="ORF">COOX1_2239</name>
</gene>
<accession>A0A6F9ECR6</accession>
<evidence type="ECO:0000256" key="8">
    <source>
        <dbReference type="ARBA" id="ARBA00023004"/>
    </source>
</evidence>
<dbReference type="InterPro" id="IPR005117">
    <property type="entry name" value="NiRdtase/SiRdtase_haem-b_fer"/>
</dbReference>
<comment type="cofactor">
    <cofactor evidence="1">
        <name>siroheme</name>
        <dbReference type="ChEBI" id="CHEBI:60052"/>
    </cofactor>
</comment>
<keyword evidence="9" id="KW-0411">Iron-sulfur</keyword>
<feature type="region of interest" description="Disordered" evidence="10">
    <location>
        <begin position="1"/>
        <end position="32"/>
    </location>
</feature>
<dbReference type="InterPro" id="IPR036136">
    <property type="entry name" value="Nit/Sulf_reduc_fer-like_dom_sf"/>
</dbReference>
<keyword evidence="4" id="KW-0004">4Fe-4S</keyword>
<dbReference type="InterPro" id="IPR045169">
    <property type="entry name" value="NO2/SO3_Rdtase_4Fe4S_prot"/>
</dbReference>
<dbReference type="Pfam" id="PF03460">
    <property type="entry name" value="NIR_SIR_ferr"/>
    <property type="match status" value="2"/>
</dbReference>
<dbReference type="PROSITE" id="PS00365">
    <property type="entry name" value="NIR_SIR"/>
    <property type="match status" value="1"/>
</dbReference>
<dbReference type="FunFam" id="3.30.413.10:FF:000014">
    <property type="entry name" value="Sulfite reductase [ferredoxin], chloroplastic"/>
    <property type="match status" value="1"/>
</dbReference>
<keyword evidence="6" id="KW-0479">Metal-binding</keyword>
<feature type="compositionally biased region" description="Basic and acidic residues" evidence="10">
    <location>
        <begin position="20"/>
        <end position="32"/>
    </location>
</feature>
<reference evidence="13 14" key="1">
    <citation type="submission" date="2020-04" db="EMBL/GenBank/DDBJ databases">
        <authorList>
            <person name="Hogendoorn C."/>
        </authorList>
    </citation>
    <scope>NUCLEOTIDE SEQUENCE [LARGE SCALE GENOMIC DNA]</scope>
    <source>
        <strain evidence="13">COOX1</strain>
    </source>
</reference>
<dbReference type="GO" id="GO:0050311">
    <property type="term" value="F:sulfite reductase (ferredoxin) activity"/>
    <property type="evidence" value="ECO:0007669"/>
    <property type="project" value="TreeGrafter"/>
</dbReference>
<evidence type="ECO:0000256" key="10">
    <source>
        <dbReference type="SAM" id="MobiDB-lite"/>
    </source>
</evidence>
<name>A0A6F9ECR6_9BACL</name>
<dbReference type="GO" id="GO:0051539">
    <property type="term" value="F:4 iron, 4 sulfur cluster binding"/>
    <property type="evidence" value="ECO:0007669"/>
    <property type="project" value="UniProtKB-KW"/>
</dbReference>
<dbReference type="SUPFAM" id="SSF56014">
    <property type="entry name" value="Nitrite and sulphite reductase 4Fe-4S domain-like"/>
    <property type="match status" value="2"/>
</dbReference>
<protein>
    <submittedName>
        <fullName evidence="13">Sulfite reductase [NADPH] hemoprotein beta-component</fullName>
        <ecNumber evidence="13">1.8.1.2</ecNumber>
    </submittedName>
</protein>
<feature type="domain" description="Nitrite/Sulfite reductase ferredoxin-like" evidence="12">
    <location>
        <begin position="380"/>
        <end position="447"/>
    </location>
</feature>
<dbReference type="EMBL" id="LR792683">
    <property type="protein sequence ID" value="CAB3394088.1"/>
    <property type="molecule type" value="Genomic_DNA"/>
</dbReference>
<dbReference type="Proteomes" id="UP000502196">
    <property type="component" value="Chromosome"/>
</dbReference>
<dbReference type="PANTHER" id="PTHR11493:SF47">
    <property type="entry name" value="SULFITE REDUCTASE [NADPH] SUBUNIT BETA"/>
    <property type="match status" value="1"/>
</dbReference>
<dbReference type="GO" id="GO:0009337">
    <property type="term" value="C:sulfite reductase complex (NADPH)"/>
    <property type="evidence" value="ECO:0007669"/>
    <property type="project" value="TreeGrafter"/>
</dbReference>
<evidence type="ECO:0000259" key="11">
    <source>
        <dbReference type="Pfam" id="PF01077"/>
    </source>
</evidence>
<feature type="domain" description="Nitrite/sulphite reductase 4Fe-4S" evidence="11">
    <location>
        <begin position="202"/>
        <end position="361"/>
    </location>
</feature>
<dbReference type="InterPro" id="IPR045854">
    <property type="entry name" value="NO2/SO3_Rdtase_4Fe4S_sf"/>
</dbReference>
<evidence type="ECO:0000259" key="12">
    <source>
        <dbReference type="Pfam" id="PF03460"/>
    </source>
</evidence>
<dbReference type="NCBIfam" id="NF010029">
    <property type="entry name" value="PRK13504.1"/>
    <property type="match status" value="1"/>
</dbReference>
<dbReference type="GO" id="GO:0004783">
    <property type="term" value="F:sulfite reductase (NADPH) activity"/>
    <property type="evidence" value="ECO:0007669"/>
    <property type="project" value="UniProtKB-EC"/>
</dbReference>
<dbReference type="PRINTS" id="PR00397">
    <property type="entry name" value="SIROHAEM"/>
</dbReference>
<feature type="compositionally biased region" description="Basic and acidic residues" evidence="10">
    <location>
        <begin position="1"/>
        <end position="14"/>
    </location>
</feature>
<evidence type="ECO:0000313" key="13">
    <source>
        <dbReference type="EMBL" id="CAB3394088.1"/>
    </source>
</evidence>
<evidence type="ECO:0000256" key="5">
    <source>
        <dbReference type="ARBA" id="ARBA00022617"/>
    </source>
</evidence>
<dbReference type="GO" id="GO:0046872">
    <property type="term" value="F:metal ion binding"/>
    <property type="evidence" value="ECO:0007669"/>
    <property type="project" value="UniProtKB-KW"/>
</dbReference>
<dbReference type="InterPro" id="IPR006066">
    <property type="entry name" value="NO2/SO3_Rdtase_FeS/sirohaem_BS"/>
</dbReference>
<dbReference type="SUPFAM" id="SSF55124">
    <property type="entry name" value="Nitrite/Sulfite reductase N-terminal domain-like"/>
    <property type="match status" value="2"/>
</dbReference>
<feature type="domain" description="Nitrite/Sulfite reductase ferredoxin-like" evidence="12">
    <location>
        <begin position="83"/>
        <end position="147"/>
    </location>
</feature>
<keyword evidence="8" id="KW-0408">Iron</keyword>
<evidence type="ECO:0000256" key="9">
    <source>
        <dbReference type="ARBA" id="ARBA00023014"/>
    </source>
</evidence>
<dbReference type="AlphaFoldDB" id="A0A6F9ECR6"/>
<keyword evidence="7 13" id="KW-0560">Oxidoreductase</keyword>
<dbReference type="EC" id="1.8.1.2" evidence="13"/>
<dbReference type="PANTHER" id="PTHR11493">
    <property type="entry name" value="SULFITE REDUCTASE [NADPH] SUBUNIT BETA-RELATED"/>
    <property type="match status" value="1"/>
</dbReference>
<dbReference type="InterPro" id="IPR006067">
    <property type="entry name" value="NO2/SO3_Rdtase_4Fe4S_dom"/>
</dbReference>
<dbReference type="Gene3D" id="3.30.413.10">
    <property type="entry name" value="Sulfite Reductase Hemoprotein, domain 1"/>
    <property type="match status" value="2"/>
</dbReference>
<evidence type="ECO:0000313" key="14">
    <source>
        <dbReference type="Proteomes" id="UP000502196"/>
    </source>
</evidence>
<comment type="cofactor">
    <cofactor evidence="2">
        <name>[4Fe-4S] cluster</name>
        <dbReference type="ChEBI" id="CHEBI:49883"/>
    </cofactor>
</comment>
<keyword evidence="5" id="KW-0349">Heme</keyword>
<evidence type="ECO:0000256" key="4">
    <source>
        <dbReference type="ARBA" id="ARBA00022485"/>
    </source>
</evidence>
<evidence type="ECO:0000256" key="3">
    <source>
        <dbReference type="ARBA" id="ARBA00010429"/>
    </source>
</evidence>
<sequence>MYNPIRIDDIPNEKEGDEMSDSHSPTKNETIKARSDYLRGTIASELAENTASFSDENREILKFHGIYQQDDRDLRPQLKKQGQEPHHQMMIRARIPGGIVTPEAYLVFDELSDRYGQGSLRITTRQTFQWHGVLKGNLKKTIRSINEQLVTTLGGCGDQVRNIILCPAPLNTPFRRELENVLKSLADALSAKTPAYHEIWLDGQRVDVGADEAGAEIYGTSQPVSAGAEVADPVEPLYGQTYLPRKFKVALAIEGDNCVDVYTNDLGLVAHGTKEHLEGFTVLVGGGMGRTASRPDTYPRLATPLGFVTPDQIIPLARAVVSVQRDYGNRSDRKQARLKYLLDNRGLEWFRHEVEQRLGWELLPARPLHWKNTNDHLGWHDQGDGRGWLGIFIPSGRIRDTGSFRMKTALREIVSRYRPGIRLTPEQNLLLTGLDPGVRTEISKVLHQFGVPLAEELPPVQRLAMSCVALPTCGLAVAESERALPGLLEKLQQTLAEVGLADEPLSVRMTGCPNGCARPYVGDIGLVGRSPGRYDIWVGGDSVGTRLASLYETLVPYEELVNVLRPLLVAFQRHRRPGERFGDFCTRVGLQHLREIAKTSETSPAQKGL</sequence>
<dbReference type="GO" id="GO:0000103">
    <property type="term" value="P:sulfate assimilation"/>
    <property type="evidence" value="ECO:0007669"/>
    <property type="project" value="TreeGrafter"/>
</dbReference>
<evidence type="ECO:0000256" key="6">
    <source>
        <dbReference type="ARBA" id="ARBA00022723"/>
    </source>
</evidence>
<evidence type="ECO:0000256" key="2">
    <source>
        <dbReference type="ARBA" id="ARBA00001966"/>
    </source>
</evidence>
<organism evidence="13 14">
    <name type="scientific">Kyrpidia spormannii</name>
    <dbReference type="NCBI Taxonomy" id="2055160"/>
    <lineage>
        <taxon>Bacteria</taxon>
        <taxon>Bacillati</taxon>
        <taxon>Bacillota</taxon>
        <taxon>Bacilli</taxon>
        <taxon>Bacillales</taxon>
        <taxon>Alicyclobacillaceae</taxon>
        <taxon>Kyrpidia</taxon>
    </lineage>
</organism>
<proteinExistence type="inferred from homology"/>
<dbReference type="Pfam" id="PF01077">
    <property type="entry name" value="NIR_SIR"/>
    <property type="match status" value="2"/>
</dbReference>
<dbReference type="GO" id="GO:0020037">
    <property type="term" value="F:heme binding"/>
    <property type="evidence" value="ECO:0007669"/>
    <property type="project" value="InterPro"/>
</dbReference>